<evidence type="ECO:0000259" key="3">
    <source>
        <dbReference type="Pfam" id="PF08336"/>
    </source>
</evidence>
<keyword evidence="5" id="KW-1185">Reference proteome</keyword>
<dbReference type="Pfam" id="PF08336">
    <property type="entry name" value="P4Ha_N"/>
    <property type="match status" value="1"/>
</dbReference>
<dbReference type="EMBL" id="CAJVCH010570605">
    <property type="protein sequence ID" value="CAG7835351.1"/>
    <property type="molecule type" value="Genomic_DNA"/>
</dbReference>
<keyword evidence="2" id="KW-0732">Signal</keyword>
<sequence>IRLSVFVPLVFCIQLIGSQNIGNLYTQSVLDLESLVRFELKIAKYFKSLASSEAMVFNNLGETDPIKLYIKDFEETTAPSIFHSQNMSREGIPCSQSPICAYRLIRRIHILLRDLVIHKSSQGFDMLRLYIILYFWKARWPQMDDLDLAIEKIVTLQLIYSYDSEKISNGVLSHFRAPSSFNSIHCYEMGIRALERNQFAGAITWLELAKEKAVSDGKSSIPNIQFALQNTIEIHNVRFDRKRRGEMDQRFFSRKIRHYIPQDYKRVRKLERNLTNEGNISKRGKYFEILNYIELCSGENAQNEQDRATLFCWNEFKLHPSLAIGPVKIELLARNPDIVQIYDFLNTKQVQRLMSDSKKKPGAPVNFRKGKRNRS</sequence>
<feature type="region of interest" description="Disordered" evidence="1">
    <location>
        <begin position="353"/>
        <end position="375"/>
    </location>
</feature>
<protein>
    <recommendedName>
        <fullName evidence="3">Prolyl 4-hydroxylase N-terminal domain-containing protein</fullName>
    </recommendedName>
</protein>
<feature type="signal peptide" evidence="2">
    <location>
        <begin position="1"/>
        <end position="18"/>
    </location>
</feature>
<feature type="chain" id="PRO_5035250570" description="Prolyl 4-hydroxylase N-terminal domain-containing protein" evidence="2">
    <location>
        <begin position="19"/>
        <end position="375"/>
    </location>
</feature>
<evidence type="ECO:0000256" key="2">
    <source>
        <dbReference type="SAM" id="SignalP"/>
    </source>
</evidence>
<dbReference type="Proteomes" id="UP000708208">
    <property type="component" value="Unassembled WGS sequence"/>
</dbReference>
<gene>
    <name evidence="4" type="ORF">AFUS01_LOCUS44734</name>
</gene>
<comment type="caution">
    <text evidence="4">The sequence shown here is derived from an EMBL/GenBank/DDBJ whole genome shotgun (WGS) entry which is preliminary data.</text>
</comment>
<feature type="domain" description="Prolyl 4-hydroxylase N-terminal" evidence="3">
    <location>
        <begin position="28"/>
        <end position="173"/>
    </location>
</feature>
<dbReference type="GO" id="GO:0004656">
    <property type="term" value="F:procollagen-proline 4-dioxygenase activity"/>
    <property type="evidence" value="ECO:0007669"/>
    <property type="project" value="InterPro"/>
</dbReference>
<dbReference type="InterPro" id="IPR013547">
    <property type="entry name" value="P4H_N"/>
</dbReference>
<accession>A0A8J2Q5Y4</accession>
<evidence type="ECO:0000313" key="4">
    <source>
        <dbReference type="EMBL" id="CAG7835351.1"/>
    </source>
</evidence>
<organism evidence="4 5">
    <name type="scientific">Allacma fusca</name>
    <dbReference type="NCBI Taxonomy" id="39272"/>
    <lineage>
        <taxon>Eukaryota</taxon>
        <taxon>Metazoa</taxon>
        <taxon>Ecdysozoa</taxon>
        <taxon>Arthropoda</taxon>
        <taxon>Hexapoda</taxon>
        <taxon>Collembola</taxon>
        <taxon>Symphypleona</taxon>
        <taxon>Sminthuridae</taxon>
        <taxon>Allacma</taxon>
    </lineage>
</organism>
<feature type="non-terminal residue" evidence="4">
    <location>
        <position position="1"/>
    </location>
</feature>
<dbReference type="OrthoDB" id="8297794at2759"/>
<name>A0A8J2Q5Y4_9HEXA</name>
<reference evidence="4" key="1">
    <citation type="submission" date="2021-06" db="EMBL/GenBank/DDBJ databases">
        <authorList>
            <person name="Hodson N. C."/>
            <person name="Mongue J. A."/>
            <person name="Jaron S. K."/>
        </authorList>
    </citation>
    <scope>NUCLEOTIDE SEQUENCE</scope>
</reference>
<evidence type="ECO:0000256" key="1">
    <source>
        <dbReference type="SAM" id="MobiDB-lite"/>
    </source>
</evidence>
<proteinExistence type="predicted"/>
<evidence type="ECO:0000313" key="5">
    <source>
        <dbReference type="Proteomes" id="UP000708208"/>
    </source>
</evidence>
<dbReference type="GO" id="GO:0005783">
    <property type="term" value="C:endoplasmic reticulum"/>
    <property type="evidence" value="ECO:0007669"/>
    <property type="project" value="InterPro"/>
</dbReference>
<dbReference type="AlphaFoldDB" id="A0A8J2Q5Y4"/>